<evidence type="ECO:0008006" key="4">
    <source>
        <dbReference type="Google" id="ProtNLM"/>
    </source>
</evidence>
<accession>A0AAP0HPR2</accession>
<feature type="region of interest" description="Disordered" evidence="1">
    <location>
        <begin position="320"/>
        <end position="340"/>
    </location>
</feature>
<protein>
    <recommendedName>
        <fullName evidence="4">RNI-like superfamily protein</fullName>
    </recommendedName>
</protein>
<evidence type="ECO:0000313" key="2">
    <source>
        <dbReference type="EMBL" id="KAK9092056.1"/>
    </source>
</evidence>
<dbReference type="InterPro" id="IPR032675">
    <property type="entry name" value="LRR_dom_sf"/>
</dbReference>
<dbReference type="Gene3D" id="3.80.10.10">
    <property type="entry name" value="Ribonuclease Inhibitor"/>
    <property type="match status" value="1"/>
</dbReference>
<evidence type="ECO:0000256" key="1">
    <source>
        <dbReference type="SAM" id="MobiDB-lite"/>
    </source>
</evidence>
<proteinExistence type="predicted"/>
<evidence type="ECO:0000313" key="3">
    <source>
        <dbReference type="Proteomes" id="UP001420932"/>
    </source>
</evidence>
<comment type="caution">
    <text evidence="2">The sequence shown here is derived from an EMBL/GenBank/DDBJ whole genome shotgun (WGS) entry which is preliminary data.</text>
</comment>
<dbReference type="Proteomes" id="UP001420932">
    <property type="component" value="Unassembled WGS sequence"/>
</dbReference>
<dbReference type="AlphaFoldDB" id="A0AAP0HPR2"/>
<keyword evidence="3" id="KW-1185">Reference proteome</keyword>
<reference evidence="2 3" key="1">
    <citation type="submission" date="2024-01" db="EMBL/GenBank/DDBJ databases">
        <title>Genome assemblies of Stephania.</title>
        <authorList>
            <person name="Yang L."/>
        </authorList>
    </citation>
    <scope>NUCLEOTIDE SEQUENCE [LARGE SCALE GENOMIC DNA]</scope>
    <source>
        <strain evidence="2">YNDBR</strain>
        <tissue evidence="2">Leaf</tissue>
    </source>
</reference>
<dbReference type="SUPFAM" id="SSF52047">
    <property type="entry name" value="RNI-like"/>
    <property type="match status" value="1"/>
</dbReference>
<gene>
    <name evidence="2" type="ORF">Syun_026967</name>
</gene>
<sequence>METNSSESPLTSSLQKLNLVKEKPKTETIKSLKLPLGKTTVSQSLVGSRERPKCPSLVSLCIGFLGRHFEDVVGDLGEIAACFPSDTKMIMMAIARRRQLLNDDVLIALADSSWDILDISGSDISDVGLMKVGNLFKSLRAVDISRCRKITALGVSDLLSHCHSLEILRCGGCPRSDATTRRCLDMFKPKLDYIAGESWEELDSLEIANGAQSLRWLVWPNIDRDSRDSLAGECPRIILNPKPSPFGFRGVEVPNEALPDITLDGPLVKDIDPKTWSVCGVAPRPIPPIPPSLSGANELPMAERFRLAFVERDMKFAPKRAKNARQHRRRAEREWVMTSTEAKSVALASQLSKSTRNRS</sequence>
<organism evidence="2 3">
    <name type="scientific">Stephania yunnanensis</name>
    <dbReference type="NCBI Taxonomy" id="152371"/>
    <lineage>
        <taxon>Eukaryota</taxon>
        <taxon>Viridiplantae</taxon>
        <taxon>Streptophyta</taxon>
        <taxon>Embryophyta</taxon>
        <taxon>Tracheophyta</taxon>
        <taxon>Spermatophyta</taxon>
        <taxon>Magnoliopsida</taxon>
        <taxon>Ranunculales</taxon>
        <taxon>Menispermaceae</taxon>
        <taxon>Menispermoideae</taxon>
        <taxon>Cissampelideae</taxon>
        <taxon>Stephania</taxon>
    </lineage>
</organism>
<name>A0AAP0HPR2_9MAGN</name>
<feature type="compositionally biased region" description="Basic residues" evidence="1">
    <location>
        <begin position="320"/>
        <end position="330"/>
    </location>
</feature>
<dbReference type="EMBL" id="JBBNAF010000012">
    <property type="protein sequence ID" value="KAK9092056.1"/>
    <property type="molecule type" value="Genomic_DNA"/>
</dbReference>